<dbReference type="Proteomes" id="UP000245910">
    <property type="component" value="Chromosome II"/>
</dbReference>
<dbReference type="OrthoDB" id="5133123at2759"/>
<dbReference type="AlphaFoldDB" id="A0A2L2T1I7"/>
<dbReference type="EMBL" id="LN649230">
    <property type="protein sequence ID" value="CEI63438.1"/>
    <property type="molecule type" value="Genomic_DNA"/>
</dbReference>
<evidence type="ECO:0000256" key="1">
    <source>
        <dbReference type="SAM" id="SignalP"/>
    </source>
</evidence>
<dbReference type="GeneID" id="37259513"/>
<dbReference type="RefSeq" id="XP_025587158.1">
    <property type="nucleotide sequence ID" value="XM_025736563.1"/>
</dbReference>
<name>A0A2L2T1I7_9HYPO</name>
<sequence length="111" mass="12303">MQFFTVLAVFAASVSAGIGDYAKIQYYYDGGCSQYATEFKVGDFECINYDYGNTNSGNVAGCDSRNNDCECKFYQNRDCKGPLMRAGTDSVFGNCASQWGKGFKSVYCRNR</sequence>
<reference evidence="3" key="1">
    <citation type="submission" date="2014-10" db="EMBL/GenBank/DDBJ databases">
        <authorList>
            <person name="King R."/>
        </authorList>
    </citation>
    <scope>NUCLEOTIDE SEQUENCE [LARGE SCALE GENOMIC DNA]</scope>
    <source>
        <strain evidence="3">A3/5</strain>
    </source>
</reference>
<evidence type="ECO:0000313" key="2">
    <source>
        <dbReference type="EMBL" id="CEI63438.1"/>
    </source>
</evidence>
<protein>
    <submittedName>
        <fullName evidence="2">Uncharacterized protein</fullName>
    </submittedName>
</protein>
<evidence type="ECO:0000313" key="3">
    <source>
        <dbReference type="Proteomes" id="UP000245910"/>
    </source>
</evidence>
<keyword evidence="3" id="KW-1185">Reference proteome</keyword>
<keyword evidence="1" id="KW-0732">Signal</keyword>
<dbReference type="KEGG" id="fvn:FVRRES_07874"/>
<proteinExistence type="predicted"/>
<feature type="chain" id="PRO_5014966858" evidence="1">
    <location>
        <begin position="17"/>
        <end position="111"/>
    </location>
</feature>
<feature type="signal peptide" evidence="1">
    <location>
        <begin position="1"/>
        <end position="16"/>
    </location>
</feature>
<accession>A0A2L2T1I7</accession>
<organism evidence="2 3">
    <name type="scientific">Fusarium venenatum</name>
    <dbReference type="NCBI Taxonomy" id="56646"/>
    <lineage>
        <taxon>Eukaryota</taxon>
        <taxon>Fungi</taxon>
        <taxon>Dikarya</taxon>
        <taxon>Ascomycota</taxon>
        <taxon>Pezizomycotina</taxon>
        <taxon>Sordariomycetes</taxon>
        <taxon>Hypocreomycetidae</taxon>
        <taxon>Hypocreales</taxon>
        <taxon>Nectriaceae</taxon>
        <taxon>Fusarium</taxon>
    </lineage>
</organism>